<evidence type="ECO:0000313" key="1">
    <source>
        <dbReference type="EMBL" id="ART30379.1"/>
    </source>
</evidence>
<proteinExistence type="predicted"/>
<organism evidence="1">
    <name type="scientific">Utricularia reniformis</name>
    <dbReference type="NCBI Taxonomy" id="192314"/>
    <lineage>
        <taxon>Eukaryota</taxon>
        <taxon>Viridiplantae</taxon>
        <taxon>Streptophyta</taxon>
        <taxon>Embryophyta</taxon>
        <taxon>Tracheophyta</taxon>
        <taxon>Spermatophyta</taxon>
        <taxon>Magnoliopsida</taxon>
        <taxon>eudicotyledons</taxon>
        <taxon>Gunneridae</taxon>
        <taxon>Pentapetalae</taxon>
        <taxon>asterids</taxon>
        <taxon>lamiids</taxon>
        <taxon>Lamiales</taxon>
        <taxon>Lentibulariaceae</taxon>
        <taxon>Utricularia</taxon>
    </lineage>
</organism>
<accession>A0A1Y0AZ35</accession>
<dbReference type="AlphaFoldDB" id="A0A1Y0AZ35"/>
<geneLocation type="mitochondrion" evidence="1"/>
<keyword evidence="1" id="KW-0496">Mitochondrion</keyword>
<gene>
    <name evidence="1" type="ORF">AEK19_MT1430</name>
</gene>
<sequence>MAGEAQTTVVQQAGPSGIAFPAPPTDVVVVNLEFIPYLWIRDHEKQELLSANLANEKLF</sequence>
<reference evidence="1" key="1">
    <citation type="submission" date="2017-03" db="EMBL/GenBank/DDBJ databases">
        <title>The mitochondrial genome of the carnivorous plant Utricularia reniformis (Lentibulariaceae): structure, comparative analysis and evolutionary landmarks.</title>
        <authorList>
            <person name="Silva S.R."/>
            <person name="Alvarenga D.O."/>
            <person name="Michael T.P."/>
            <person name="Miranda V.F.O."/>
            <person name="Varani A.M."/>
        </authorList>
    </citation>
    <scope>NUCLEOTIDE SEQUENCE</scope>
</reference>
<name>A0A1Y0AZ35_9LAMI</name>
<protein>
    <submittedName>
        <fullName evidence="1">Uncharacterized protein</fullName>
    </submittedName>
</protein>
<dbReference type="EMBL" id="KY774314">
    <property type="protein sequence ID" value="ART30379.1"/>
    <property type="molecule type" value="Genomic_DNA"/>
</dbReference>